<dbReference type="InterPro" id="IPR006020">
    <property type="entry name" value="PTB/PI_dom"/>
</dbReference>
<gene>
    <name evidence="3" type="ORF">ElyMa_000884200</name>
</gene>
<dbReference type="EMBL" id="BMAT01001821">
    <property type="protein sequence ID" value="GFR93090.1"/>
    <property type="molecule type" value="Genomic_DNA"/>
</dbReference>
<organism evidence="3 4">
    <name type="scientific">Elysia marginata</name>
    <dbReference type="NCBI Taxonomy" id="1093978"/>
    <lineage>
        <taxon>Eukaryota</taxon>
        <taxon>Metazoa</taxon>
        <taxon>Spiralia</taxon>
        <taxon>Lophotrochozoa</taxon>
        <taxon>Mollusca</taxon>
        <taxon>Gastropoda</taxon>
        <taxon>Heterobranchia</taxon>
        <taxon>Euthyneura</taxon>
        <taxon>Panpulmonata</taxon>
        <taxon>Sacoglossa</taxon>
        <taxon>Placobranchoidea</taxon>
        <taxon>Plakobranchidae</taxon>
        <taxon>Elysia</taxon>
    </lineage>
</organism>
<dbReference type="SUPFAM" id="SSF50729">
    <property type="entry name" value="PH domain-like"/>
    <property type="match status" value="1"/>
</dbReference>
<keyword evidence="4" id="KW-1185">Reference proteome</keyword>
<accession>A0AAV4H8K4</accession>
<evidence type="ECO:0000259" key="2">
    <source>
        <dbReference type="PROSITE" id="PS01179"/>
    </source>
</evidence>
<name>A0AAV4H8K4_9GAST</name>
<feature type="compositionally biased region" description="Low complexity" evidence="1">
    <location>
        <begin position="144"/>
        <end position="160"/>
    </location>
</feature>
<feature type="region of interest" description="Disordered" evidence="1">
    <location>
        <begin position="175"/>
        <end position="249"/>
    </location>
</feature>
<dbReference type="Gene3D" id="2.30.29.30">
    <property type="entry name" value="Pleckstrin-homology domain (PH domain)/Phosphotyrosine-binding domain (PTB)"/>
    <property type="match status" value="1"/>
</dbReference>
<dbReference type="GO" id="GO:0023052">
    <property type="term" value="P:signaling"/>
    <property type="evidence" value="ECO:0007669"/>
    <property type="project" value="TreeGrafter"/>
</dbReference>
<evidence type="ECO:0000256" key="1">
    <source>
        <dbReference type="SAM" id="MobiDB-lite"/>
    </source>
</evidence>
<feature type="compositionally biased region" description="Polar residues" evidence="1">
    <location>
        <begin position="175"/>
        <end position="191"/>
    </location>
</feature>
<sequence length="249" mass="26883">MEVKGDRGEQLVHSTIRQIMAARAIHNIFKMSESLMVVTSEGMRLIDPSNNVVRVEFALQDISFWSSHPDNNRLFGFITRSRPPTAKSGSPSSEQEQNSGPTFACHVFECNTTAEDICQAISTSTKIAYQALMERRRAQASGKTQVPVTAAAAPRQRAPASETSLLLQNIQALSAHTASQPDDTATHTTKQSSSSSHGSLLDMHDDADDDSCLPLSSDGKFLILSPTSEESSEDKGQASLGGEEEESNA</sequence>
<dbReference type="PROSITE" id="PS01179">
    <property type="entry name" value="PID"/>
    <property type="match status" value="1"/>
</dbReference>
<reference evidence="3 4" key="1">
    <citation type="journal article" date="2021" name="Elife">
        <title>Chloroplast acquisition without the gene transfer in kleptoplastic sea slugs, Plakobranchus ocellatus.</title>
        <authorList>
            <person name="Maeda T."/>
            <person name="Takahashi S."/>
            <person name="Yoshida T."/>
            <person name="Shimamura S."/>
            <person name="Takaki Y."/>
            <person name="Nagai Y."/>
            <person name="Toyoda A."/>
            <person name="Suzuki Y."/>
            <person name="Arimoto A."/>
            <person name="Ishii H."/>
            <person name="Satoh N."/>
            <person name="Nishiyama T."/>
            <person name="Hasebe M."/>
            <person name="Maruyama T."/>
            <person name="Minagawa J."/>
            <person name="Obokata J."/>
            <person name="Shigenobu S."/>
        </authorList>
    </citation>
    <scope>NUCLEOTIDE SEQUENCE [LARGE SCALE GENOMIC DNA]</scope>
</reference>
<dbReference type="Proteomes" id="UP000762676">
    <property type="component" value="Unassembled WGS sequence"/>
</dbReference>
<dbReference type="PANTHER" id="PTHR46415:SF2">
    <property type="entry name" value="BETA, PUTATIVE-RELATED"/>
    <property type="match status" value="1"/>
</dbReference>
<proteinExistence type="predicted"/>
<protein>
    <submittedName>
        <fullName evidence="3">DCC-interacting protein 13-alpha</fullName>
    </submittedName>
</protein>
<feature type="domain" description="PID" evidence="2">
    <location>
        <begin position="8"/>
        <end position="130"/>
    </location>
</feature>
<dbReference type="InterPro" id="IPR011993">
    <property type="entry name" value="PH-like_dom_sf"/>
</dbReference>
<evidence type="ECO:0000313" key="4">
    <source>
        <dbReference type="Proteomes" id="UP000762676"/>
    </source>
</evidence>
<dbReference type="AlphaFoldDB" id="A0AAV4H8K4"/>
<feature type="region of interest" description="Disordered" evidence="1">
    <location>
        <begin position="78"/>
        <end position="100"/>
    </location>
</feature>
<dbReference type="InterPro" id="IPR047181">
    <property type="entry name" value="DP13A/B"/>
</dbReference>
<dbReference type="SMART" id="SM00462">
    <property type="entry name" value="PTB"/>
    <property type="match status" value="1"/>
</dbReference>
<evidence type="ECO:0000313" key="3">
    <source>
        <dbReference type="EMBL" id="GFR93090.1"/>
    </source>
</evidence>
<dbReference type="PANTHER" id="PTHR46415">
    <property type="entry name" value="ADAPTOR PROTEIN, PHOSPHOTYROSINE INTERACTION, PH DOMAIN AND LEUCINE ZIPPER-CONTAINING 2"/>
    <property type="match status" value="1"/>
</dbReference>
<feature type="compositionally biased region" description="Polar residues" evidence="1">
    <location>
        <begin position="87"/>
        <end position="100"/>
    </location>
</feature>
<dbReference type="GO" id="GO:0010008">
    <property type="term" value="C:endosome membrane"/>
    <property type="evidence" value="ECO:0007669"/>
    <property type="project" value="TreeGrafter"/>
</dbReference>
<feature type="region of interest" description="Disordered" evidence="1">
    <location>
        <begin position="138"/>
        <end position="162"/>
    </location>
</feature>
<comment type="caution">
    <text evidence="3">The sequence shown here is derived from an EMBL/GenBank/DDBJ whole genome shotgun (WGS) entry which is preliminary data.</text>
</comment>
<dbReference type="Pfam" id="PF00640">
    <property type="entry name" value="PID"/>
    <property type="match status" value="1"/>
</dbReference>